<evidence type="ECO:0000256" key="6">
    <source>
        <dbReference type="SAM" id="Coils"/>
    </source>
</evidence>
<dbReference type="GO" id="GO:0005634">
    <property type="term" value="C:nucleus"/>
    <property type="evidence" value="ECO:0007669"/>
    <property type="project" value="UniProtKB-SubCell"/>
</dbReference>
<evidence type="ECO:0000256" key="7">
    <source>
        <dbReference type="SAM" id="MobiDB-lite"/>
    </source>
</evidence>
<dbReference type="GO" id="GO:0008270">
    <property type="term" value="F:zinc ion binding"/>
    <property type="evidence" value="ECO:0007669"/>
    <property type="project" value="UniProtKB-KW"/>
</dbReference>
<evidence type="ECO:0000256" key="5">
    <source>
        <dbReference type="ARBA" id="ARBA00023242"/>
    </source>
</evidence>
<protein>
    <recommendedName>
        <fullName evidence="8">Oberon-like PHD finger domain-containing protein</fullName>
    </recommendedName>
</protein>
<evidence type="ECO:0000313" key="10">
    <source>
        <dbReference type="Proteomes" id="UP000054558"/>
    </source>
</evidence>
<dbReference type="EMBL" id="DF237291">
    <property type="protein sequence ID" value="GAQ87280.1"/>
    <property type="molecule type" value="Genomic_DNA"/>
</dbReference>
<dbReference type="Proteomes" id="UP000054558">
    <property type="component" value="Unassembled WGS sequence"/>
</dbReference>
<keyword evidence="6" id="KW-0175">Coiled coil</keyword>
<feature type="domain" description="Oberon-like PHD finger" evidence="8">
    <location>
        <begin position="39"/>
        <end position="114"/>
    </location>
</feature>
<dbReference type="AlphaFoldDB" id="A0A1Y1I8L2"/>
<comment type="subcellular location">
    <subcellularLocation>
        <location evidence="1">Nucleus</location>
    </subcellularLocation>
</comment>
<reference evidence="9 10" key="1">
    <citation type="journal article" date="2014" name="Nat. Commun.">
        <title>Klebsormidium flaccidum genome reveals primary factors for plant terrestrial adaptation.</title>
        <authorList>
            <person name="Hori K."/>
            <person name="Maruyama F."/>
            <person name="Fujisawa T."/>
            <person name="Togashi T."/>
            <person name="Yamamoto N."/>
            <person name="Seo M."/>
            <person name="Sato S."/>
            <person name="Yamada T."/>
            <person name="Mori H."/>
            <person name="Tajima N."/>
            <person name="Moriyama T."/>
            <person name="Ikeuchi M."/>
            <person name="Watanabe M."/>
            <person name="Wada H."/>
            <person name="Kobayashi K."/>
            <person name="Saito M."/>
            <person name="Masuda T."/>
            <person name="Sasaki-Sekimoto Y."/>
            <person name="Mashiguchi K."/>
            <person name="Awai K."/>
            <person name="Shimojima M."/>
            <person name="Masuda S."/>
            <person name="Iwai M."/>
            <person name="Nobusawa T."/>
            <person name="Narise T."/>
            <person name="Kondo S."/>
            <person name="Saito H."/>
            <person name="Sato R."/>
            <person name="Murakawa M."/>
            <person name="Ihara Y."/>
            <person name="Oshima-Yamada Y."/>
            <person name="Ohtaka K."/>
            <person name="Satoh M."/>
            <person name="Sonobe K."/>
            <person name="Ishii M."/>
            <person name="Ohtani R."/>
            <person name="Kanamori-Sato M."/>
            <person name="Honoki R."/>
            <person name="Miyazaki D."/>
            <person name="Mochizuki H."/>
            <person name="Umetsu J."/>
            <person name="Higashi K."/>
            <person name="Shibata D."/>
            <person name="Kamiya Y."/>
            <person name="Sato N."/>
            <person name="Nakamura Y."/>
            <person name="Tabata S."/>
            <person name="Ida S."/>
            <person name="Kurokawa K."/>
            <person name="Ohta H."/>
        </authorList>
    </citation>
    <scope>NUCLEOTIDE SEQUENCE [LARGE SCALE GENOMIC DNA]</scope>
    <source>
        <strain evidence="9 10">NIES-2285</strain>
    </source>
</reference>
<feature type="coiled-coil region" evidence="6">
    <location>
        <begin position="292"/>
        <end position="330"/>
    </location>
</feature>
<keyword evidence="4" id="KW-0862">Zinc</keyword>
<name>A0A1Y1I8L2_KLENI</name>
<keyword evidence="5" id="KW-0539">Nucleus</keyword>
<dbReference type="Pfam" id="PF07227">
    <property type="entry name" value="PHD_Oberon"/>
    <property type="match status" value="1"/>
</dbReference>
<sequence>MGSGLDASLSLQLGPAPLPAALPGPQEAAVTGDQSGPITCVHCQQAVSPAELRLAIQCGRPACSRYAHALCAVEQGYAGVLEAPALDGQYLCRLCGTKSDLLPYWKERLAAAATGEGLALGQHLGLAARLLHKTRRAEVEPVQAQVEYAVAQLVAGQDADIIAKLLRQLAAEADRVAPGLPTDAAGSAAVSAASPPWPRTDFGSATVPPSGSGGKVERNFLVCLRTASAGLDRARPAEAPLLGGQAALTLGRPEAAPTWGHARTASDGPAAGEHPQGSDAQLVAAERLAHLTRTLQAAVEDAQAEALRLKAQAEADLRRAHAAREDASAAEGAARRALDEAAAQEGVARASIAAAQRAADKVQQLSARGEAQLEALKEELATARGLCAAPEPTALPFTQPSKGAGTAGGAGPLYGENLESSLRSQLKMAKLLDSLRAADRHRAEERRRADQLRFKKAPSLPAGADEGLIKGDDAAERKGGLLAALRADPAGGANGERAAADTFLMLSSGGGSTALKRGRPSEGPDSEAGGLLGFAAKVSRSSPGMARTGGEEGADGKEAERGAAVLAQARDFLTEMHREGLPPGAGRSADGGGEAALAAERSIKDAELVMRAELAVLQNLVPTLARQFGERKFRVLVIAALARQWDGTWRLCLTRRKGKGFRLQLPMCGLDAGLDLLREERPDTLPLARKLARDCLGETPDTVLLSSPAGYDTPVIYKEEQKDGSLTMALIHPLLASPAAAPTAHAGTSYHHGDTFVSWCRADALVPVVRDVPQKFSATFPRVLKCLELLMSNPLDGWPLPALLKLGVQAPDVLG</sequence>
<feature type="region of interest" description="Disordered" evidence="7">
    <location>
        <begin position="446"/>
        <end position="467"/>
    </location>
</feature>
<proteinExistence type="predicted"/>
<dbReference type="InterPro" id="IPR032881">
    <property type="entry name" value="Oberon-like_PHD"/>
</dbReference>
<feature type="compositionally biased region" description="Low complexity" evidence="7">
    <location>
        <begin position="184"/>
        <end position="194"/>
    </location>
</feature>
<accession>A0A1Y1I8L2</accession>
<evidence type="ECO:0000256" key="4">
    <source>
        <dbReference type="ARBA" id="ARBA00022833"/>
    </source>
</evidence>
<keyword evidence="3" id="KW-0863">Zinc-finger</keyword>
<keyword evidence="2" id="KW-0479">Metal-binding</keyword>
<evidence type="ECO:0000256" key="1">
    <source>
        <dbReference type="ARBA" id="ARBA00004123"/>
    </source>
</evidence>
<feature type="region of interest" description="Disordered" evidence="7">
    <location>
        <begin position="183"/>
        <end position="212"/>
    </location>
</feature>
<evidence type="ECO:0000256" key="3">
    <source>
        <dbReference type="ARBA" id="ARBA00022771"/>
    </source>
</evidence>
<gene>
    <name evidence="9" type="ORF">KFL_003420190</name>
</gene>
<keyword evidence="10" id="KW-1185">Reference proteome</keyword>
<evidence type="ECO:0000259" key="8">
    <source>
        <dbReference type="Pfam" id="PF07227"/>
    </source>
</evidence>
<feature type="region of interest" description="Disordered" evidence="7">
    <location>
        <begin position="257"/>
        <end position="278"/>
    </location>
</feature>
<evidence type="ECO:0000313" key="9">
    <source>
        <dbReference type="EMBL" id="GAQ87280.1"/>
    </source>
</evidence>
<evidence type="ECO:0000256" key="2">
    <source>
        <dbReference type="ARBA" id="ARBA00022723"/>
    </source>
</evidence>
<organism evidence="9 10">
    <name type="scientific">Klebsormidium nitens</name>
    <name type="common">Green alga</name>
    <name type="synonym">Ulothrix nitens</name>
    <dbReference type="NCBI Taxonomy" id="105231"/>
    <lineage>
        <taxon>Eukaryota</taxon>
        <taxon>Viridiplantae</taxon>
        <taxon>Streptophyta</taxon>
        <taxon>Klebsormidiophyceae</taxon>
        <taxon>Klebsormidiales</taxon>
        <taxon>Klebsormidiaceae</taxon>
        <taxon>Klebsormidium</taxon>
    </lineage>
</organism>